<feature type="domain" description="Cyanovirin-N" evidence="2">
    <location>
        <begin position="19"/>
        <end position="138"/>
    </location>
</feature>
<sequence length="146" mass="15357">MKLITTILLSFFALTKADDFLSSCDASSVRLLSSGRILTATCRNILGQPKCSRLDLSRCIKNSYGRLEADASASGPFFLDQCIECGNGPTTDGLLVGGGTTLLHCRCNPGTGAGQAGWPTAFIDLNTLVDNNNGVLECFKVKGSAC</sequence>
<proteinExistence type="predicted"/>
<dbReference type="SMART" id="SM01111">
    <property type="entry name" value="CVNH"/>
    <property type="match status" value="1"/>
</dbReference>
<evidence type="ECO:0000256" key="1">
    <source>
        <dbReference type="SAM" id="SignalP"/>
    </source>
</evidence>
<reference evidence="3" key="1">
    <citation type="journal article" date="2023" name="Mol. Phylogenet. Evol.">
        <title>Genome-scale phylogeny and comparative genomics of the fungal order Sordariales.</title>
        <authorList>
            <person name="Hensen N."/>
            <person name="Bonometti L."/>
            <person name="Westerberg I."/>
            <person name="Brannstrom I.O."/>
            <person name="Guillou S."/>
            <person name="Cros-Aarteil S."/>
            <person name="Calhoun S."/>
            <person name="Haridas S."/>
            <person name="Kuo A."/>
            <person name="Mondo S."/>
            <person name="Pangilinan J."/>
            <person name="Riley R."/>
            <person name="LaButti K."/>
            <person name="Andreopoulos B."/>
            <person name="Lipzen A."/>
            <person name="Chen C."/>
            <person name="Yan M."/>
            <person name="Daum C."/>
            <person name="Ng V."/>
            <person name="Clum A."/>
            <person name="Steindorff A."/>
            <person name="Ohm R.A."/>
            <person name="Martin F."/>
            <person name="Silar P."/>
            <person name="Natvig D.O."/>
            <person name="Lalanne C."/>
            <person name="Gautier V."/>
            <person name="Ament-Velasquez S.L."/>
            <person name="Kruys A."/>
            <person name="Hutchinson M.I."/>
            <person name="Powell A.J."/>
            <person name="Barry K."/>
            <person name="Miller A.N."/>
            <person name="Grigoriev I.V."/>
            <person name="Debuchy R."/>
            <person name="Gladieux P."/>
            <person name="Hiltunen Thoren M."/>
            <person name="Johannesson H."/>
        </authorList>
    </citation>
    <scope>NUCLEOTIDE SEQUENCE</scope>
    <source>
        <strain evidence="3">CBS 990.96</strain>
    </source>
</reference>
<dbReference type="Pfam" id="PF08881">
    <property type="entry name" value="CVNH"/>
    <property type="match status" value="1"/>
</dbReference>
<accession>A0AAN7BHE8</accession>
<dbReference type="AlphaFoldDB" id="A0AAN7BHE8"/>
<dbReference type="Gene3D" id="2.30.60.10">
    <property type="entry name" value="Cyanovirin-N"/>
    <property type="match status" value="1"/>
</dbReference>
<name>A0AAN7BHE8_9PEZI</name>
<evidence type="ECO:0000313" key="3">
    <source>
        <dbReference type="EMBL" id="KAK4223521.1"/>
    </source>
</evidence>
<dbReference type="EMBL" id="MU865424">
    <property type="protein sequence ID" value="KAK4223521.1"/>
    <property type="molecule type" value="Genomic_DNA"/>
</dbReference>
<evidence type="ECO:0000259" key="2">
    <source>
        <dbReference type="SMART" id="SM01111"/>
    </source>
</evidence>
<dbReference type="InterPro" id="IPR011058">
    <property type="entry name" value="Cyanovirin-N"/>
</dbReference>
<organism evidence="3 4">
    <name type="scientific">Podospora fimiseda</name>
    <dbReference type="NCBI Taxonomy" id="252190"/>
    <lineage>
        <taxon>Eukaryota</taxon>
        <taxon>Fungi</taxon>
        <taxon>Dikarya</taxon>
        <taxon>Ascomycota</taxon>
        <taxon>Pezizomycotina</taxon>
        <taxon>Sordariomycetes</taxon>
        <taxon>Sordariomycetidae</taxon>
        <taxon>Sordariales</taxon>
        <taxon>Podosporaceae</taxon>
        <taxon>Podospora</taxon>
    </lineage>
</organism>
<keyword evidence="4" id="KW-1185">Reference proteome</keyword>
<reference evidence="3" key="2">
    <citation type="submission" date="2023-05" db="EMBL/GenBank/DDBJ databases">
        <authorList>
            <consortium name="Lawrence Berkeley National Laboratory"/>
            <person name="Steindorff A."/>
            <person name="Hensen N."/>
            <person name="Bonometti L."/>
            <person name="Westerberg I."/>
            <person name="Brannstrom I.O."/>
            <person name="Guillou S."/>
            <person name="Cros-Aarteil S."/>
            <person name="Calhoun S."/>
            <person name="Haridas S."/>
            <person name="Kuo A."/>
            <person name="Mondo S."/>
            <person name="Pangilinan J."/>
            <person name="Riley R."/>
            <person name="Labutti K."/>
            <person name="Andreopoulos B."/>
            <person name="Lipzen A."/>
            <person name="Chen C."/>
            <person name="Yanf M."/>
            <person name="Daum C."/>
            <person name="Ng V."/>
            <person name="Clum A."/>
            <person name="Ohm R."/>
            <person name="Martin F."/>
            <person name="Silar P."/>
            <person name="Natvig D."/>
            <person name="Lalanne C."/>
            <person name="Gautier V."/>
            <person name="Ament-Velasquez S.L."/>
            <person name="Kruys A."/>
            <person name="Hutchinson M.I."/>
            <person name="Powell A.J."/>
            <person name="Barry K."/>
            <person name="Miller A.N."/>
            <person name="Grigoriev I.V."/>
            <person name="Debuchy R."/>
            <person name="Gladieux P."/>
            <person name="Thoren M.H."/>
            <person name="Johannesson H."/>
        </authorList>
    </citation>
    <scope>NUCLEOTIDE SEQUENCE</scope>
    <source>
        <strain evidence="3">CBS 990.96</strain>
    </source>
</reference>
<protein>
    <submittedName>
        <fullName evidence="3">Cyanovirin-N</fullName>
    </submittedName>
</protein>
<dbReference type="Proteomes" id="UP001301958">
    <property type="component" value="Unassembled WGS sequence"/>
</dbReference>
<feature type="chain" id="PRO_5042950924" evidence="1">
    <location>
        <begin position="18"/>
        <end position="146"/>
    </location>
</feature>
<keyword evidence="1" id="KW-0732">Signal</keyword>
<feature type="signal peptide" evidence="1">
    <location>
        <begin position="1"/>
        <end position="17"/>
    </location>
</feature>
<dbReference type="InterPro" id="IPR036673">
    <property type="entry name" value="Cyanovirin-N_sf"/>
</dbReference>
<comment type="caution">
    <text evidence="3">The sequence shown here is derived from an EMBL/GenBank/DDBJ whole genome shotgun (WGS) entry which is preliminary data.</text>
</comment>
<evidence type="ECO:0000313" key="4">
    <source>
        <dbReference type="Proteomes" id="UP001301958"/>
    </source>
</evidence>
<gene>
    <name evidence="3" type="ORF">QBC38DRAFT_539013</name>
</gene>
<dbReference type="SUPFAM" id="SSF51322">
    <property type="entry name" value="Cyanovirin-N"/>
    <property type="match status" value="1"/>
</dbReference>